<evidence type="ECO:0000313" key="4">
    <source>
        <dbReference type="Proteomes" id="UP000000702"/>
    </source>
</evidence>
<dbReference type="VEuPathDB" id="TriTrypDB:TcIL3000_0_43590"/>
<accession>F9W8T5</accession>
<dbReference type="Pfam" id="PF07909">
    <property type="entry name" value="DUF1663"/>
    <property type="match status" value="1"/>
</dbReference>
<feature type="region of interest" description="Disordered" evidence="1">
    <location>
        <begin position="1"/>
        <end position="32"/>
    </location>
</feature>
<reference evidence="4" key="1">
    <citation type="submission" date="2011-07" db="EMBL/GenBank/DDBJ databases">
        <title>Divergent evolution of antigenic variation in African trypanosomes.</title>
        <authorList>
            <person name="Jackson A.P."/>
            <person name="Berry A."/>
            <person name="Allison H.C."/>
            <person name="Burton P."/>
            <person name="Anderson J."/>
            <person name="Aslett M."/>
            <person name="Brown R."/>
            <person name="Corton N."/>
            <person name="Harris D."/>
            <person name="Hauser H."/>
            <person name="Gamble J."/>
            <person name="Gilderthorp R."/>
            <person name="McQuillan J."/>
            <person name="Quail M.A."/>
            <person name="Sanders M."/>
            <person name="Van Tonder A."/>
            <person name="Ginger M.L."/>
            <person name="Donelson J.E."/>
            <person name="Field M.C."/>
            <person name="Barry J.D."/>
            <person name="Berriman M."/>
            <person name="Hertz-Fowler C."/>
        </authorList>
    </citation>
    <scope>NUCLEOTIDE SEQUENCE [LARGE SCALE GENOMIC DNA]</scope>
    <source>
        <strain evidence="4">IL3000</strain>
    </source>
</reference>
<dbReference type="EMBL" id="CAEQ01001215">
    <property type="protein sequence ID" value="CCD13621.1"/>
    <property type="molecule type" value="Genomic_DNA"/>
</dbReference>
<evidence type="ECO:0000259" key="2">
    <source>
        <dbReference type="Pfam" id="PF07909"/>
    </source>
</evidence>
<reference evidence="3 4" key="2">
    <citation type="journal article" date="2012" name="Proc. Natl. Acad. Sci. U.S.A.">
        <title>Antigenic diversity is generated by distinct evolutionary mechanisms in African trypanosome species.</title>
        <authorList>
            <person name="Jackson A.P."/>
            <person name="Berry A."/>
            <person name="Aslett M."/>
            <person name="Allison H.C."/>
            <person name="Burton P."/>
            <person name="Vavrova-Anderson J."/>
            <person name="Brown R."/>
            <person name="Browne H."/>
            <person name="Corton N."/>
            <person name="Hauser H."/>
            <person name="Gamble J."/>
            <person name="Gilderthorp R."/>
            <person name="Marcello L."/>
            <person name="McQuillan J."/>
            <person name="Otto T.D."/>
            <person name="Quail M.A."/>
            <person name="Sanders M.J."/>
            <person name="van Tonder A."/>
            <person name="Ginger M.L."/>
            <person name="Field M.C."/>
            <person name="Barry J.D."/>
            <person name="Hertz-Fowler C."/>
            <person name="Berriman M."/>
        </authorList>
    </citation>
    <scope>NUCLEOTIDE SEQUENCE [LARGE SCALE GENOMIC DNA]</scope>
    <source>
        <strain evidence="3 4">IL3000</strain>
    </source>
</reference>
<evidence type="ECO:0000313" key="3">
    <source>
        <dbReference type="EMBL" id="CCD13621.1"/>
    </source>
</evidence>
<keyword evidence="4" id="KW-1185">Reference proteome</keyword>
<gene>
    <name evidence="3" type="ORF">TCIL3000_0_43590</name>
</gene>
<evidence type="ECO:0000256" key="1">
    <source>
        <dbReference type="SAM" id="MobiDB-lite"/>
    </source>
</evidence>
<proteinExistence type="predicted"/>
<organism evidence="3 4">
    <name type="scientific">Trypanosoma congolense (strain IL3000)</name>
    <dbReference type="NCBI Taxonomy" id="1068625"/>
    <lineage>
        <taxon>Eukaryota</taxon>
        <taxon>Discoba</taxon>
        <taxon>Euglenozoa</taxon>
        <taxon>Kinetoplastea</taxon>
        <taxon>Metakinetoplastina</taxon>
        <taxon>Trypanosomatida</taxon>
        <taxon>Trypanosomatidae</taxon>
        <taxon>Trypanosoma</taxon>
        <taxon>Nannomonas</taxon>
    </lineage>
</organism>
<feature type="domain" description="DUF1663" evidence="2">
    <location>
        <begin position="177"/>
        <end position="299"/>
    </location>
</feature>
<comment type="caution">
    <text evidence="3">The sequence shown here is derived from an EMBL/GenBank/DDBJ whole genome shotgun (WGS) entry which is preliminary data.</text>
</comment>
<dbReference type="InterPro" id="IPR012457">
    <property type="entry name" value="DUF1663"/>
</dbReference>
<sequence>MSSRDTGGLPKYRGRIVKPANQQSLKSSKRTSVESVDKFEGVTWQPMTSFERAEKNTVTAVREARDVRSSSHPTENYPPSPSRLLCIRRVSALPYSSSSYVHNAITTASLSHPSRPNLPRNETSAFLKERRTSKSSLPLSVAWASEVPTHIVANDLRHSVERRREDEVEDVCYLRFEQEEDVERQQLIIDEMEEFSECIQKMLLHRIIQTSNYKERIAAEEKMWLALQDVNDVMEKEEERRNFIVTKEIIDRRILKSRYEDNEEMEEEEQEIQHNISGEEWIHYTYPLALEKTRMEEGTWLQRYIP</sequence>
<dbReference type="Proteomes" id="UP000000702">
    <property type="component" value="Unassembled WGS sequence"/>
</dbReference>
<dbReference type="AlphaFoldDB" id="F9W8T5"/>
<protein>
    <submittedName>
        <fullName evidence="3">WGS project CAEQ00000000 data, annotated contig 1776</fullName>
    </submittedName>
</protein>
<name>F9W8T5_TRYCI</name>